<keyword evidence="1" id="KW-0175">Coiled coil</keyword>
<dbReference type="EMBL" id="PDCK01000042">
    <property type="protein sequence ID" value="PRQ36969.1"/>
    <property type="molecule type" value="Genomic_DNA"/>
</dbReference>
<comment type="caution">
    <text evidence="3">The sequence shown here is derived from an EMBL/GenBank/DDBJ whole genome shotgun (WGS) entry which is preliminary data.</text>
</comment>
<keyword evidence="4" id="KW-1185">Reference proteome</keyword>
<reference evidence="3 4" key="1">
    <citation type="journal article" date="2018" name="Nat. Genet.">
        <title>The Rosa genome provides new insights in the design of modern roses.</title>
        <authorList>
            <person name="Bendahmane M."/>
        </authorList>
    </citation>
    <scope>NUCLEOTIDE SEQUENCE [LARGE SCALE GENOMIC DNA]</scope>
    <source>
        <strain evidence="4">cv. Old Blush</strain>
    </source>
</reference>
<evidence type="ECO:0000256" key="2">
    <source>
        <dbReference type="SAM" id="MobiDB-lite"/>
    </source>
</evidence>
<dbReference type="Proteomes" id="UP000238479">
    <property type="component" value="Chromosome 4"/>
</dbReference>
<evidence type="ECO:0000313" key="4">
    <source>
        <dbReference type="Proteomes" id="UP000238479"/>
    </source>
</evidence>
<proteinExistence type="predicted"/>
<gene>
    <name evidence="3" type="ORF">RchiOBHm_Chr4g0397391</name>
</gene>
<dbReference type="AlphaFoldDB" id="A0A2P6QS14"/>
<protein>
    <submittedName>
        <fullName evidence="3">Putative transposase, Ptta/En/Spm, plant</fullName>
    </submittedName>
</protein>
<feature type="region of interest" description="Disordered" evidence="2">
    <location>
        <begin position="193"/>
        <end position="227"/>
    </location>
</feature>
<dbReference type="STRING" id="74649.A0A2P6QS14"/>
<dbReference type="Gramene" id="PRQ36969">
    <property type="protein sequence ID" value="PRQ36969"/>
    <property type="gene ID" value="RchiOBHm_Chr4g0397391"/>
</dbReference>
<name>A0A2P6QS14_ROSCH</name>
<accession>A0A2P6QS14</accession>
<dbReference type="InterPro" id="IPR004252">
    <property type="entry name" value="Probable_transposase_24"/>
</dbReference>
<feature type="compositionally biased region" description="Polar residues" evidence="2">
    <location>
        <begin position="193"/>
        <end position="205"/>
    </location>
</feature>
<dbReference type="Pfam" id="PF03004">
    <property type="entry name" value="Transposase_24"/>
    <property type="match status" value="1"/>
</dbReference>
<feature type="coiled-coil region" evidence="1">
    <location>
        <begin position="110"/>
        <end position="159"/>
    </location>
</feature>
<evidence type="ECO:0000313" key="3">
    <source>
        <dbReference type="EMBL" id="PRQ36969.1"/>
    </source>
</evidence>
<organism evidence="3 4">
    <name type="scientific">Rosa chinensis</name>
    <name type="common">China rose</name>
    <dbReference type="NCBI Taxonomy" id="74649"/>
    <lineage>
        <taxon>Eukaryota</taxon>
        <taxon>Viridiplantae</taxon>
        <taxon>Streptophyta</taxon>
        <taxon>Embryophyta</taxon>
        <taxon>Tracheophyta</taxon>
        <taxon>Spermatophyta</taxon>
        <taxon>Magnoliopsida</taxon>
        <taxon>eudicotyledons</taxon>
        <taxon>Gunneridae</taxon>
        <taxon>Pentapetalae</taxon>
        <taxon>rosids</taxon>
        <taxon>fabids</taxon>
        <taxon>Rosales</taxon>
        <taxon>Rosaceae</taxon>
        <taxon>Rosoideae</taxon>
        <taxon>Rosoideae incertae sedis</taxon>
        <taxon>Rosa</taxon>
    </lineage>
</organism>
<sequence>MNQSTGTRTYANVTHEYEISHGKEPDRWELFKLTHQRKGSQEPIDAASAKTIADFEEAEQKRLSMNVDITAPEIREEMYAEVLGKEKGNRVRGVGAGVTWDEVPGIHVEERGVSREVKQLREQLEEQAKKAQEREAHMMEELQSKMAEQTKRMEQLFEVRCVEMALQKMGEMFKQCGISVDTQEDVMQTMSQFARDTSQRPSTVAFSPDDDVYRPTMPFDCPNRQID</sequence>
<evidence type="ECO:0000256" key="1">
    <source>
        <dbReference type="SAM" id="Coils"/>
    </source>
</evidence>